<evidence type="ECO:0000256" key="2">
    <source>
        <dbReference type="ARBA" id="ARBA00007812"/>
    </source>
</evidence>
<dbReference type="PANTHER" id="PTHR43452">
    <property type="entry name" value="PYRUVATE DECARBOXYLASE"/>
    <property type="match status" value="1"/>
</dbReference>
<keyword evidence="7 11" id="KW-0786">Thiamine pyrophosphate</keyword>
<dbReference type="Gene3D" id="3.40.50.1220">
    <property type="entry name" value="TPP-binding domain"/>
    <property type="match status" value="1"/>
</dbReference>
<evidence type="ECO:0000313" key="16">
    <source>
        <dbReference type="Proteomes" id="UP000235371"/>
    </source>
</evidence>
<dbReference type="Pfam" id="PF00205">
    <property type="entry name" value="TPP_enzyme_M"/>
    <property type="match status" value="1"/>
</dbReference>
<accession>A0A2J6TUU5</accession>
<feature type="binding site" evidence="9">
    <location>
        <position position="6"/>
    </location>
    <ligand>
        <name>pyruvate</name>
        <dbReference type="ChEBI" id="CHEBI:15361"/>
        <label>1</label>
        <note>substrate; ligand shared between two neighboring subunits</note>
    </ligand>
</feature>
<dbReference type="GeneID" id="36587179"/>
<dbReference type="InterPro" id="IPR029061">
    <property type="entry name" value="THDP-binding"/>
</dbReference>
<evidence type="ECO:0000256" key="4">
    <source>
        <dbReference type="ARBA" id="ARBA00022723"/>
    </source>
</evidence>
<sequence length="557" mass="61202">MGLPGDTNLELLHYIGSTDMHWVGNSNELNAAYAADGYSRIKGCPGVILTTMGVGELSAINGIAGSFAENVKIIHVVTATGRAAQEKRVMIHHTLGDSPDHRIYAKISSPVRVAHCYLDDENTAVAGIDRVIRECYIHSRPVYIYVPVDMAHKPVAASALDKPLLLTRPSETTAEQAAVDAVLGAIHSSKNPVVLVDSLILQLGLKPLVRSFLNNLKFPTFCPFMGKSVIEERKPYFRGTYNGKFSYPGVQKAVEEDSDLVIHIGPLPTDMNTGGFSAKIDPKKLILLQETKVIFKGELFVGVYLESFLTRLSNSLDISRVPKTSSLALPALPPLPSNSEAKDPFITQSHLWPRIGKFFRAHDIIFSDGGTCHFGLQDAEFPDITYIMQNHWASIGYALPATFGGAIAKRDLTNSKAEGWNGVKGGGDGRVIFITGEGAMQLTVQEVGSMIREQLDVIIIIINNGGYSIERCVVHPDAAYHDIATWNHKHMLDFFGAEDGAARTYQVRTKVELEAVLTRPELEDPQGVHVLEIFTDKMDFPWRLKAFGEAYREMKGT</sequence>
<evidence type="ECO:0000256" key="7">
    <source>
        <dbReference type="ARBA" id="ARBA00023052"/>
    </source>
</evidence>
<evidence type="ECO:0000256" key="3">
    <source>
        <dbReference type="ARBA" id="ARBA00014422"/>
    </source>
</evidence>
<feature type="binding site" evidence="9">
    <location>
        <position position="470"/>
    </location>
    <ligand>
        <name>pyruvate</name>
        <dbReference type="ChEBI" id="CHEBI:15361"/>
        <label>1</label>
        <note>substrate; ligand shared between two neighboring subunits</note>
    </ligand>
</feature>
<dbReference type="Gene3D" id="3.40.50.970">
    <property type="match status" value="2"/>
</dbReference>
<feature type="binding site" evidence="10">
    <location>
        <position position="466"/>
    </location>
    <ligand>
        <name>Mg(2+)</name>
        <dbReference type="ChEBI" id="CHEBI:18420"/>
    </ligand>
</feature>
<dbReference type="InParanoid" id="A0A2J6TUU5"/>
<evidence type="ECO:0000256" key="6">
    <source>
        <dbReference type="ARBA" id="ARBA00022842"/>
    </source>
</evidence>
<evidence type="ECO:0000256" key="5">
    <source>
        <dbReference type="ARBA" id="ARBA00022793"/>
    </source>
</evidence>
<feature type="binding site" evidence="9">
    <location>
        <position position="136"/>
    </location>
    <ligand>
        <name>pyruvate</name>
        <dbReference type="ChEBI" id="CHEBI:15361"/>
        <label>2</label>
        <note>allosteric activator</note>
    </ligand>
</feature>
<dbReference type="OrthoDB" id="308383at2759"/>
<dbReference type="Proteomes" id="UP000235371">
    <property type="component" value="Unassembled WGS sequence"/>
</dbReference>
<evidence type="ECO:0000256" key="9">
    <source>
        <dbReference type="PIRSR" id="PIRSR036565-1"/>
    </source>
</evidence>
<dbReference type="GO" id="GO:0000287">
    <property type="term" value="F:magnesium ion binding"/>
    <property type="evidence" value="ECO:0007669"/>
    <property type="project" value="InterPro"/>
</dbReference>
<dbReference type="AlphaFoldDB" id="A0A2J6TUU5"/>
<dbReference type="InterPro" id="IPR012000">
    <property type="entry name" value="Thiamin_PyroP_enz_cen_dom"/>
</dbReference>
<dbReference type="InterPro" id="IPR012110">
    <property type="entry name" value="PDC/IPDC-like"/>
</dbReference>
<comment type="cofactor">
    <cofactor evidence="1">
        <name>thiamine diphosphate</name>
        <dbReference type="ChEBI" id="CHEBI:58937"/>
    </cofactor>
</comment>
<dbReference type="GO" id="GO:0000949">
    <property type="term" value="P:aromatic amino acid family catabolic process to alcohol via Ehrlich pathway"/>
    <property type="evidence" value="ECO:0007669"/>
    <property type="project" value="TreeGrafter"/>
</dbReference>
<reference evidence="15 16" key="1">
    <citation type="submission" date="2016-04" db="EMBL/GenBank/DDBJ databases">
        <title>A degradative enzymes factory behind the ericoid mycorrhizal symbiosis.</title>
        <authorList>
            <consortium name="DOE Joint Genome Institute"/>
            <person name="Martino E."/>
            <person name="Morin E."/>
            <person name="Grelet G."/>
            <person name="Kuo A."/>
            <person name="Kohler A."/>
            <person name="Daghino S."/>
            <person name="Barry K."/>
            <person name="Choi C."/>
            <person name="Cichocki N."/>
            <person name="Clum A."/>
            <person name="Copeland A."/>
            <person name="Hainaut M."/>
            <person name="Haridas S."/>
            <person name="Labutti K."/>
            <person name="Lindquist E."/>
            <person name="Lipzen A."/>
            <person name="Khouja H.-R."/>
            <person name="Murat C."/>
            <person name="Ohm R."/>
            <person name="Olson A."/>
            <person name="Spatafora J."/>
            <person name="Veneault-Fourrey C."/>
            <person name="Henrissat B."/>
            <person name="Grigoriev I."/>
            <person name="Martin F."/>
            <person name="Perotto S."/>
        </authorList>
    </citation>
    <scope>NUCLEOTIDE SEQUENCE [LARGE SCALE GENOMIC DNA]</scope>
    <source>
        <strain evidence="15 16">E</strain>
    </source>
</reference>
<feature type="domain" description="Thiamine pyrophosphate enzyme N-terminal TPP-binding" evidence="14">
    <location>
        <begin position="2"/>
        <end position="92"/>
    </location>
</feature>
<protein>
    <recommendedName>
        <fullName evidence="3">Pyruvate decarboxylase</fullName>
    </recommendedName>
</protein>
<name>A0A2J6TUU5_9HELO</name>
<keyword evidence="4 10" id="KW-0479">Metal-binding</keyword>
<organism evidence="15 16">
    <name type="scientific">Hyaloscypha bicolor E</name>
    <dbReference type="NCBI Taxonomy" id="1095630"/>
    <lineage>
        <taxon>Eukaryota</taxon>
        <taxon>Fungi</taxon>
        <taxon>Dikarya</taxon>
        <taxon>Ascomycota</taxon>
        <taxon>Pezizomycotina</taxon>
        <taxon>Leotiomycetes</taxon>
        <taxon>Helotiales</taxon>
        <taxon>Hyaloscyphaceae</taxon>
        <taxon>Hyaloscypha</taxon>
        <taxon>Hyaloscypha bicolor</taxon>
    </lineage>
</organism>
<evidence type="ECO:0000256" key="1">
    <source>
        <dbReference type="ARBA" id="ARBA00001964"/>
    </source>
</evidence>
<dbReference type="InterPro" id="IPR029035">
    <property type="entry name" value="DHS-like_NAD/FAD-binding_dom"/>
</dbReference>
<evidence type="ECO:0000259" key="14">
    <source>
        <dbReference type="Pfam" id="PF02776"/>
    </source>
</evidence>
<evidence type="ECO:0000259" key="12">
    <source>
        <dbReference type="Pfam" id="PF00205"/>
    </source>
</evidence>
<dbReference type="InterPro" id="IPR011766">
    <property type="entry name" value="TPP_enzyme_TPP-bd"/>
</dbReference>
<dbReference type="PANTHER" id="PTHR43452:SF3">
    <property type="entry name" value="TRANSAMINATED AMINO ACID DECARBOXYLASE"/>
    <property type="match status" value="1"/>
</dbReference>
<dbReference type="EMBL" id="KZ613743">
    <property type="protein sequence ID" value="PMD66728.1"/>
    <property type="molecule type" value="Genomic_DNA"/>
</dbReference>
<dbReference type="PIRSF" id="PIRSF036565">
    <property type="entry name" value="Pyruvt_ip_decrb"/>
    <property type="match status" value="1"/>
</dbReference>
<evidence type="ECO:0000256" key="8">
    <source>
        <dbReference type="ARBA" id="ARBA00023239"/>
    </source>
</evidence>
<feature type="domain" description="Thiamine pyrophosphate enzyme central" evidence="12">
    <location>
        <begin position="179"/>
        <end position="287"/>
    </location>
</feature>
<dbReference type="Pfam" id="PF02775">
    <property type="entry name" value="TPP_enzyme_C"/>
    <property type="match status" value="1"/>
</dbReference>
<evidence type="ECO:0000256" key="10">
    <source>
        <dbReference type="PIRSR" id="PIRSR036565-2"/>
    </source>
</evidence>
<keyword evidence="8" id="KW-0456">Lyase</keyword>
<dbReference type="CDD" id="cd07038">
    <property type="entry name" value="TPP_PYR_PDC_IPDC_like"/>
    <property type="match status" value="1"/>
</dbReference>
<keyword evidence="16" id="KW-1185">Reference proteome</keyword>
<dbReference type="GO" id="GO:0004737">
    <property type="term" value="F:pyruvate decarboxylase activity"/>
    <property type="evidence" value="ECO:0007669"/>
    <property type="project" value="TreeGrafter"/>
</dbReference>
<keyword evidence="6 10" id="KW-0460">Magnesium</keyword>
<dbReference type="SUPFAM" id="SSF52518">
    <property type="entry name" value="Thiamin diphosphate-binding fold (THDP-binding)"/>
    <property type="match status" value="2"/>
</dbReference>
<comment type="similarity">
    <text evidence="2 11">Belongs to the TPP enzyme family.</text>
</comment>
<feature type="domain" description="Thiamine pyrophosphate enzyme TPP-binding" evidence="13">
    <location>
        <begin position="385"/>
        <end position="518"/>
    </location>
</feature>
<dbReference type="RefSeq" id="XP_024743632.1">
    <property type="nucleotide sequence ID" value="XM_024879102.1"/>
</dbReference>
<evidence type="ECO:0000313" key="15">
    <source>
        <dbReference type="EMBL" id="PMD66728.1"/>
    </source>
</evidence>
<dbReference type="InterPro" id="IPR047213">
    <property type="entry name" value="TPP_PYR_PDC_IPDC-like"/>
</dbReference>
<comment type="cofactor">
    <cofactor evidence="10">
        <name>Mg(2+)</name>
        <dbReference type="ChEBI" id="CHEBI:18420"/>
    </cofactor>
    <text evidence="10">Binds 1 Mg(2+) per subunit.</text>
</comment>
<dbReference type="GO" id="GO:0005634">
    <property type="term" value="C:nucleus"/>
    <property type="evidence" value="ECO:0007669"/>
    <property type="project" value="TreeGrafter"/>
</dbReference>
<keyword evidence="5" id="KW-0210">Decarboxylase</keyword>
<dbReference type="InterPro" id="IPR012001">
    <property type="entry name" value="Thiamin_PyroP_enz_TPP-bd_dom"/>
</dbReference>
<evidence type="ECO:0000259" key="13">
    <source>
        <dbReference type="Pfam" id="PF02775"/>
    </source>
</evidence>
<evidence type="ECO:0000256" key="11">
    <source>
        <dbReference type="RuleBase" id="RU362132"/>
    </source>
</evidence>
<keyword evidence="15" id="KW-0670">Pyruvate</keyword>
<dbReference type="FunFam" id="3.40.50.970:FF:000024">
    <property type="entry name" value="Pyruvate decarboxylase isozyme"/>
    <property type="match status" value="1"/>
</dbReference>
<dbReference type="STRING" id="1095630.A0A2J6TUU5"/>
<proteinExistence type="inferred from homology"/>
<gene>
    <name evidence="15" type="ORF">K444DRAFT_607049</name>
</gene>
<dbReference type="GO" id="GO:0005829">
    <property type="term" value="C:cytosol"/>
    <property type="evidence" value="ECO:0007669"/>
    <property type="project" value="TreeGrafter"/>
</dbReference>
<dbReference type="GO" id="GO:0030976">
    <property type="term" value="F:thiamine pyrophosphate binding"/>
    <property type="evidence" value="ECO:0007669"/>
    <property type="project" value="InterPro"/>
</dbReference>
<feature type="binding site" evidence="10">
    <location>
        <position position="464"/>
    </location>
    <ligand>
        <name>Mg(2+)</name>
        <dbReference type="ChEBI" id="CHEBI:18420"/>
    </ligand>
</feature>
<feature type="binding site" evidence="9">
    <location>
        <position position="93"/>
    </location>
    <ligand>
        <name>pyruvate</name>
        <dbReference type="ChEBI" id="CHEBI:15361"/>
        <label>1</label>
        <note>substrate; ligand shared between two neighboring subunits</note>
    </ligand>
</feature>
<dbReference type="SUPFAM" id="SSF52467">
    <property type="entry name" value="DHS-like NAD/FAD-binding domain"/>
    <property type="match status" value="1"/>
</dbReference>
<dbReference type="Pfam" id="PF02776">
    <property type="entry name" value="TPP_enzyme_N"/>
    <property type="match status" value="1"/>
</dbReference>